<dbReference type="EMBL" id="CP034145">
    <property type="protein sequence ID" value="AZH25776.1"/>
    <property type="molecule type" value="Genomic_DNA"/>
</dbReference>
<gene>
    <name evidence="5" type="ORF">DU502_10475</name>
</gene>
<dbReference type="Pfam" id="PF04967">
    <property type="entry name" value="HTH_10"/>
    <property type="match status" value="1"/>
</dbReference>
<feature type="domain" description="HVO-0513-like N-terminal" evidence="4">
    <location>
        <begin position="20"/>
        <end position="154"/>
    </location>
</feature>
<evidence type="ECO:0000313" key="5">
    <source>
        <dbReference type="EMBL" id="AZH25776.1"/>
    </source>
</evidence>
<evidence type="ECO:0000259" key="3">
    <source>
        <dbReference type="Pfam" id="PF04967"/>
    </source>
</evidence>
<dbReference type="Pfam" id="PF24278">
    <property type="entry name" value="HVO_0513_N"/>
    <property type="match status" value="1"/>
</dbReference>
<evidence type="ECO:0000313" key="6">
    <source>
        <dbReference type="Proteomes" id="UP000282007"/>
    </source>
</evidence>
<accession>A0A3G8QTJ8</accession>
<dbReference type="PANTHER" id="PTHR34236:SF1">
    <property type="entry name" value="DIMETHYL SULFOXIDE REDUCTASE TRANSCRIPTIONAL ACTIVATOR"/>
    <property type="match status" value="1"/>
</dbReference>
<reference evidence="5 6" key="1">
    <citation type="submission" date="2018-07" db="EMBL/GenBank/DDBJ databases">
        <title>Genome sequences of Haloplanus aerogenes JCM 16430T.</title>
        <authorList>
            <person name="Kim Y.B."/>
            <person name="Roh S.W."/>
        </authorList>
    </citation>
    <scope>NUCLEOTIDE SEQUENCE [LARGE SCALE GENOMIC DNA]</scope>
    <source>
        <strain evidence="5 6">JCM 16430</strain>
    </source>
</reference>
<dbReference type="AlphaFoldDB" id="A0A3G8QTJ8"/>
<dbReference type="InterPro" id="IPR056493">
    <property type="entry name" value="HVO_0513_N"/>
</dbReference>
<keyword evidence="2" id="KW-0804">Transcription</keyword>
<protein>
    <submittedName>
        <fullName evidence="5">Bacterio-opsin activator</fullName>
    </submittedName>
</protein>
<feature type="domain" description="HTH bat-type" evidence="3">
    <location>
        <begin position="165"/>
        <end position="216"/>
    </location>
</feature>
<keyword evidence="1" id="KW-0805">Transcription regulation</keyword>
<proteinExistence type="predicted"/>
<dbReference type="PANTHER" id="PTHR34236">
    <property type="entry name" value="DIMETHYL SULFOXIDE REDUCTASE TRANSCRIPTIONAL ACTIVATOR"/>
    <property type="match status" value="1"/>
</dbReference>
<organism evidence="5 6">
    <name type="scientific">Haloplanus aerogenes</name>
    <dbReference type="NCBI Taxonomy" id="660522"/>
    <lineage>
        <taxon>Archaea</taxon>
        <taxon>Methanobacteriati</taxon>
        <taxon>Methanobacteriota</taxon>
        <taxon>Stenosarchaea group</taxon>
        <taxon>Halobacteria</taxon>
        <taxon>Halobacteriales</taxon>
        <taxon>Haloferacaceae</taxon>
        <taxon>Haloplanus</taxon>
    </lineage>
</organism>
<evidence type="ECO:0000256" key="2">
    <source>
        <dbReference type="ARBA" id="ARBA00023163"/>
    </source>
</evidence>
<dbReference type="KEGG" id="haer:DU502_10475"/>
<keyword evidence="6" id="KW-1185">Reference proteome</keyword>
<sequence length="221" mass="24252">MLASMKYARLRVHHDPDRLHPMHAFEMRHDDIERAALLHWNTVLDETNTMVFRVRGDPEPFRAKLDARAATVAYSLTEAVDGVFYCCVRDRVTEADRGYIDAFARGTLVVVPPVAFEPDGTTTVTLVGTPADIDAAVSELPAGLRATVESVGPYRRRAGSSTPRLTDRQREAVAVAVDCGYYDSPREGTVADVAADLDISPGTAAEHLRKAEETVMGRLVE</sequence>
<dbReference type="InterPro" id="IPR007050">
    <property type="entry name" value="HTH_bacterioopsin"/>
</dbReference>
<evidence type="ECO:0000259" key="4">
    <source>
        <dbReference type="Pfam" id="PF24278"/>
    </source>
</evidence>
<evidence type="ECO:0000256" key="1">
    <source>
        <dbReference type="ARBA" id="ARBA00023015"/>
    </source>
</evidence>
<dbReference type="Proteomes" id="UP000282007">
    <property type="component" value="Chromosome"/>
</dbReference>
<name>A0A3G8QTJ8_9EURY</name>